<sequence length="336" mass="36336">MSTALDKFQRLEAMALWRDTPEAQRRDVIVSLGDATLVIKDTNDRALAHWSLPAVRRQNSGTLPAVFFPDGDEGETIEIGEDHLEVIEAIEQLRKAVARPTKNSGRLRKGVIAATTLGILGLGVFWLPGALVNHALRVVPNVARQTIGQDMMQLTTRLTGQHCRSTDAIAAVDALQKRLKVRVITVIPSALREAVALPGNIVLLGRDAVEDYEEPDVAAGFVVAAQTASPDPLRGVLESGGISASLRLLTSGTLPEALLVRHLEDLFATPPRATADETLIAAFEERRVRLKPYALAMDPSGESTLPLIEAAPFTEELPEPVLSDRYWVALQGICGS</sequence>
<reference evidence="2 3" key="1">
    <citation type="submission" date="2015-09" db="EMBL/GenBank/DDBJ databases">
        <authorList>
            <consortium name="Swine Surveillance"/>
        </authorList>
    </citation>
    <scope>NUCLEOTIDE SEQUENCE [LARGE SCALE GENOMIC DNA]</scope>
    <source>
        <strain evidence="2 3">CECT 7688</strain>
    </source>
</reference>
<keyword evidence="1" id="KW-1133">Transmembrane helix</keyword>
<dbReference type="AlphaFoldDB" id="A0A0N7LSP1"/>
<evidence type="ECO:0000313" key="3">
    <source>
        <dbReference type="Proteomes" id="UP000054823"/>
    </source>
</evidence>
<name>A0A0N7LSP1_9RHOB</name>
<proteinExistence type="predicted"/>
<dbReference type="Proteomes" id="UP000054823">
    <property type="component" value="Unassembled WGS sequence"/>
</dbReference>
<organism evidence="2 3">
    <name type="scientific">Shimia marina</name>
    <dbReference type="NCBI Taxonomy" id="321267"/>
    <lineage>
        <taxon>Bacteria</taxon>
        <taxon>Pseudomonadati</taxon>
        <taxon>Pseudomonadota</taxon>
        <taxon>Alphaproteobacteria</taxon>
        <taxon>Rhodobacterales</taxon>
        <taxon>Roseobacteraceae</taxon>
    </lineage>
</organism>
<protein>
    <submittedName>
        <fullName evidence="2">Uncharacterized protein</fullName>
    </submittedName>
</protein>
<dbReference type="RefSeq" id="WP_058241316.1">
    <property type="nucleotide sequence ID" value="NZ_CYPW01000040.1"/>
</dbReference>
<keyword evidence="3" id="KW-1185">Reference proteome</keyword>
<evidence type="ECO:0000313" key="2">
    <source>
        <dbReference type="EMBL" id="CUH54164.1"/>
    </source>
</evidence>
<dbReference type="STRING" id="321267.SHM7688_03634"/>
<dbReference type="OrthoDB" id="7822309at2"/>
<keyword evidence="1" id="KW-0472">Membrane</keyword>
<evidence type="ECO:0000256" key="1">
    <source>
        <dbReference type="SAM" id="Phobius"/>
    </source>
</evidence>
<accession>A0A0N7LSP1</accession>
<gene>
    <name evidence="2" type="ORF">SHM7688_03634</name>
</gene>
<keyword evidence="1" id="KW-0812">Transmembrane</keyword>
<feature type="transmembrane region" description="Helical" evidence="1">
    <location>
        <begin position="111"/>
        <end position="131"/>
    </location>
</feature>
<dbReference type="EMBL" id="CYPW01000040">
    <property type="protein sequence ID" value="CUH54164.1"/>
    <property type="molecule type" value="Genomic_DNA"/>
</dbReference>